<evidence type="ECO:0000313" key="2">
    <source>
        <dbReference type="Proteomes" id="UP001205867"/>
    </source>
</evidence>
<proteinExistence type="predicted"/>
<dbReference type="AlphaFoldDB" id="A0AAP3EXN0"/>
<gene>
    <name evidence="1" type="ORF">M3A82_009770</name>
</gene>
<protein>
    <recommendedName>
        <fullName evidence="3">Transcriptional regulator, AbiEi antitoxin, Type IV TA system</fullName>
    </recommendedName>
</protein>
<organism evidence="1 2">
    <name type="scientific">Micrococcus luteus</name>
    <name type="common">Micrococcus lysodeikticus</name>
    <dbReference type="NCBI Taxonomy" id="1270"/>
    <lineage>
        <taxon>Bacteria</taxon>
        <taxon>Bacillati</taxon>
        <taxon>Actinomycetota</taxon>
        <taxon>Actinomycetes</taxon>
        <taxon>Micrococcales</taxon>
        <taxon>Micrococcaceae</taxon>
        <taxon>Micrococcus</taxon>
    </lineage>
</organism>
<accession>A0AAP3EXN0</accession>
<sequence>MPRRPAPLPTSVDPAAFTVDDARRAGVTWSRLQSSDLRRLRHGIYGPAGPAAVSVREWTLDEVRAYQRRHPDVVVSHETAARLHGLTVPARLLAPGAVHVSVGTSGGRPVQAGLVPHRIEVPEGQWMTRGGVLVTTPARTLWDLCAARSVLTERDVVVAGDALLCPPWLPGGGRGAPAYTPEELVRSLAERGRFRGRGLARAALARMRVGADSPRETRLRLALVDAGLPEPEVQCRLDPSDRRAPTVDLGYRPWRLALQYEGEHHRTAEQQARDVLRDRWCTDHGWLSIKVMWSDARDDYADVVARVRRRAAECGG</sequence>
<reference evidence="1" key="1">
    <citation type="submission" date="2023-06" db="EMBL/GenBank/DDBJ databases">
        <title>lsaBGC provides a comprehensive framework for evolutionary analysis of biosynthetic gene clusters within focal taxa.</title>
        <authorList>
            <person name="Salamzade R."/>
            <person name="Sandstrom S."/>
            <person name="Kalan L.R."/>
        </authorList>
    </citation>
    <scope>NUCLEOTIDE SEQUENCE</scope>
    <source>
        <strain evidence="1">P3-SID899</strain>
    </source>
</reference>
<dbReference type="SUPFAM" id="SSF52980">
    <property type="entry name" value="Restriction endonuclease-like"/>
    <property type="match status" value="1"/>
</dbReference>
<name>A0AAP3EXN0_MICLU</name>
<dbReference type="RefSeq" id="WP_049161592.1">
    <property type="nucleotide sequence ID" value="NZ_CBDRLD010000005.1"/>
</dbReference>
<dbReference type="Proteomes" id="UP001205867">
    <property type="component" value="Unassembled WGS sequence"/>
</dbReference>
<dbReference type="InterPro" id="IPR011335">
    <property type="entry name" value="Restrct_endonuc-II-like"/>
</dbReference>
<comment type="caution">
    <text evidence="1">The sequence shown here is derived from an EMBL/GenBank/DDBJ whole genome shotgun (WGS) entry which is preliminary data.</text>
</comment>
<evidence type="ECO:0008006" key="3">
    <source>
        <dbReference type="Google" id="ProtNLM"/>
    </source>
</evidence>
<evidence type="ECO:0000313" key="1">
    <source>
        <dbReference type="EMBL" id="MCV7629617.1"/>
    </source>
</evidence>
<dbReference type="EMBL" id="JALXKZ020000028">
    <property type="protein sequence ID" value="MCV7629617.1"/>
    <property type="molecule type" value="Genomic_DNA"/>
</dbReference>